<dbReference type="RefSeq" id="WP_023053867.1">
    <property type="nucleotide sequence ID" value="NZ_AWXA01000037.1"/>
</dbReference>
<comment type="caution">
    <text evidence="2">The sequence shown here is derived from an EMBL/GenBank/DDBJ whole genome shotgun (WGS) entry which is preliminary data.</text>
</comment>
<name>U7UIT3_9FIRM</name>
<evidence type="ECO:0000313" key="3">
    <source>
        <dbReference type="Proteomes" id="UP000017090"/>
    </source>
</evidence>
<dbReference type="Proteomes" id="UP000017090">
    <property type="component" value="Unassembled WGS sequence"/>
</dbReference>
<dbReference type="OrthoDB" id="1624623at2"/>
<feature type="signal peptide" evidence="1">
    <location>
        <begin position="1"/>
        <end position="20"/>
    </location>
</feature>
<keyword evidence="3" id="KW-1185">Reference proteome</keyword>
<organism evidence="2 3">
    <name type="scientific">Megasphaera vaginalis</name>
    <name type="common">ex Srinivasan et al. 2021</name>
    <dbReference type="NCBI Taxonomy" id="1111454"/>
    <lineage>
        <taxon>Bacteria</taxon>
        <taxon>Bacillati</taxon>
        <taxon>Bacillota</taxon>
        <taxon>Negativicutes</taxon>
        <taxon>Veillonellales</taxon>
        <taxon>Veillonellaceae</taxon>
        <taxon>Megasphaera</taxon>
    </lineage>
</organism>
<dbReference type="AlphaFoldDB" id="U7UIT3"/>
<proteinExistence type="predicted"/>
<evidence type="ECO:0000313" key="2">
    <source>
        <dbReference type="EMBL" id="ERT59240.1"/>
    </source>
</evidence>
<gene>
    <name evidence="2" type="ORF">HMPREF1250_1424</name>
</gene>
<evidence type="ECO:0000256" key="1">
    <source>
        <dbReference type="SAM" id="SignalP"/>
    </source>
</evidence>
<dbReference type="PATRIC" id="fig|1111454.3.peg.1348"/>
<sequence>MKKCIALFLMIFALTGFAAAADSAPLFDHMRNIIIVDTTQEGPVAAYMSRALRQPFRIPYWNRLDAAELIAPEEATPSALHGIAKKYDADIVLVPVVRNWYWNQFHSLDWYGDDDEWFVEYNYDLAVCAYNRRTDTYAVYTCHGHDRDDASVLNSPAAILRDAMDTLLEKLPYKRIPTDLEELYGVSDPLQLRQTAGGAKIWTNADKPVAI</sequence>
<accession>U7UIT3</accession>
<dbReference type="STRING" id="1111454.HMPREF1250_1424"/>
<dbReference type="EMBL" id="AWXA01000037">
    <property type="protein sequence ID" value="ERT59240.1"/>
    <property type="molecule type" value="Genomic_DNA"/>
</dbReference>
<feature type="chain" id="PRO_5004688093" evidence="1">
    <location>
        <begin position="21"/>
        <end position="211"/>
    </location>
</feature>
<protein>
    <submittedName>
        <fullName evidence="2">Uncharacterized protein</fullName>
    </submittedName>
</protein>
<keyword evidence="1" id="KW-0732">Signal</keyword>
<reference evidence="2 3" key="1">
    <citation type="submission" date="2013-09" db="EMBL/GenBank/DDBJ databases">
        <authorList>
            <person name="Durkin A.S."/>
            <person name="Haft D.R."/>
            <person name="McCorrison J."/>
            <person name="Torralba M."/>
            <person name="Gillis M."/>
            <person name="Haft D.H."/>
            <person name="Methe B."/>
            <person name="Sutton G."/>
            <person name="Nelson K.E."/>
        </authorList>
    </citation>
    <scope>NUCLEOTIDE SEQUENCE [LARGE SCALE GENOMIC DNA]</scope>
    <source>
        <strain evidence="2 3">BV3C16-1</strain>
    </source>
</reference>
<dbReference type="eggNOG" id="ENOG5033G9Q">
    <property type="taxonomic scope" value="Bacteria"/>
</dbReference>